<dbReference type="KEGG" id="sjp:SJA_C1-31420"/>
<evidence type="ECO:0000313" key="3">
    <source>
        <dbReference type="EMBL" id="BAI97976.1"/>
    </source>
</evidence>
<dbReference type="STRING" id="452662.SJA_C1-31420"/>
<evidence type="ECO:0000256" key="2">
    <source>
        <dbReference type="SAM" id="Phobius"/>
    </source>
</evidence>
<feature type="region of interest" description="Disordered" evidence="1">
    <location>
        <begin position="53"/>
        <end position="92"/>
    </location>
</feature>
<proteinExistence type="predicted"/>
<dbReference type="AlphaFoldDB" id="D4Z5U4"/>
<reference evidence="3 4" key="1">
    <citation type="journal article" date="2010" name="J. Bacteriol.">
        <title>Complete genome sequence of the representative gamma-hexachlorocyclohexane-degrading bacterium Sphingobium japonicum UT26.</title>
        <authorList>
            <person name="Nagata Y."/>
            <person name="Ohtsubo Y."/>
            <person name="Endo R."/>
            <person name="Ichikawa N."/>
            <person name="Ankai A."/>
            <person name="Oguchi A."/>
            <person name="Fukui S."/>
            <person name="Fujita N."/>
            <person name="Tsuda M."/>
        </authorList>
    </citation>
    <scope>NUCLEOTIDE SEQUENCE [LARGE SCALE GENOMIC DNA]</scope>
    <source>
        <strain evidence="4">DSM 16413 / CCM 7287 / MTCC 6362 / UT26 / NBRC 101211 / UT26S</strain>
    </source>
</reference>
<organism evidence="3 4">
    <name type="scientific">Sphingobium indicum (strain DSM 16413 / CCM 7287 / MTCC 6362 / UT26 / NBRC 101211 / UT26S)</name>
    <name type="common">Sphingobium japonicum</name>
    <dbReference type="NCBI Taxonomy" id="452662"/>
    <lineage>
        <taxon>Bacteria</taxon>
        <taxon>Pseudomonadati</taxon>
        <taxon>Pseudomonadota</taxon>
        <taxon>Alphaproteobacteria</taxon>
        <taxon>Sphingomonadales</taxon>
        <taxon>Sphingomonadaceae</taxon>
        <taxon>Sphingobium</taxon>
    </lineage>
</organism>
<keyword evidence="2" id="KW-0472">Membrane</keyword>
<feature type="compositionally biased region" description="Basic residues" evidence="1">
    <location>
        <begin position="53"/>
        <end position="63"/>
    </location>
</feature>
<gene>
    <name evidence="3" type="ordered locus">SJA_C1-31420</name>
</gene>
<dbReference type="EMBL" id="AP010803">
    <property type="protein sequence ID" value="BAI97976.1"/>
    <property type="molecule type" value="Genomic_DNA"/>
</dbReference>
<protein>
    <submittedName>
        <fullName evidence="3">Uncharacterized protein</fullName>
    </submittedName>
</protein>
<evidence type="ECO:0000313" key="4">
    <source>
        <dbReference type="Proteomes" id="UP000007753"/>
    </source>
</evidence>
<feature type="transmembrane region" description="Helical" evidence="2">
    <location>
        <begin position="30"/>
        <end position="50"/>
    </location>
</feature>
<dbReference type="HOGENOM" id="CLU_2411666_0_0_5"/>
<keyword evidence="2" id="KW-1133">Transmembrane helix</keyword>
<keyword evidence="4" id="KW-1185">Reference proteome</keyword>
<dbReference type="Proteomes" id="UP000007753">
    <property type="component" value="Chromosome 1"/>
</dbReference>
<keyword evidence="2" id="KW-0812">Transmembrane</keyword>
<name>D4Z5U4_SPHIU</name>
<sequence>MVERGLQHESDETPPPAAMQYVIVSGSKNLAFLPFVTLCLPFVTPGFRFLRRQRPALKKRNHGVRPGDGERLSPSPPNPTLKAPNPPAPHPA</sequence>
<accession>D4Z5U4</accession>
<feature type="compositionally biased region" description="Pro residues" evidence="1">
    <location>
        <begin position="74"/>
        <end position="92"/>
    </location>
</feature>
<evidence type="ECO:0000256" key="1">
    <source>
        <dbReference type="SAM" id="MobiDB-lite"/>
    </source>
</evidence>